<evidence type="ECO:0000313" key="3">
    <source>
        <dbReference type="Proteomes" id="UP001079657"/>
    </source>
</evidence>
<sequence>MLNTKFIIGIIFAIISALIFIIGKSNSTIPPAIIFLVLGIIFIATSKKQ</sequence>
<dbReference type="RefSeq" id="WP_268051608.1">
    <property type="nucleotide sequence ID" value="NZ_JAPQES010000007.1"/>
</dbReference>
<evidence type="ECO:0000313" key="2">
    <source>
        <dbReference type="EMBL" id="MCY6372598.1"/>
    </source>
</evidence>
<dbReference type="EMBL" id="JAPQES010000007">
    <property type="protein sequence ID" value="MCY6372598.1"/>
    <property type="molecule type" value="Genomic_DNA"/>
</dbReference>
<feature type="transmembrane region" description="Helical" evidence="1">
    <location>
        <begin position="29"/>
        <end position="46"/>
    </location>
</feature>
<keyword evidence="3" id="KW-1185">Reference proteome</keyword>
<name>A0ABT4CVY3_9CLOT</name>
<keyword evidence="1" id="KW-0812">Transmembrane</keyword>
<keyword evidence="1" id="KW-1133">Transmembrane helix</keyword>
<evidence type="ECO:0000256" key="1">
    <source>
        <dbReference type="SAM" id="Phobius"/>
    </source>
</evidence>
<protein>
    <recommendedName>
        <fullName evidence="4">Exosortase</fullName>
    </recommendedName>
</protein>
<accession>A0ABT4CVY3</accession>
<gene>
    <name evidence="2" type="ORF">OXH55_18365</name>
</gene>
<organism evidence="2 3">
    <name type="scientific">Clostridium ganghwense</name>
    <dbReference type="NCBI Taxonomy" id="312089"/>
    <lineage>
        <taxon>Bacteria</taxon>
        <taxon>Bacillati</taxon>
        <taxon>Bacillota</taxon>
        <taxon>Clostridia</taxon>
        <taxon>Eubacteriales</taxon>
        <taxon>Clostridiaceae</taxon>
        <taxon>Clostridium</taxon>
    </lineage>
</organism>
<evidence type="ECO:0008006" key="4">
    <source>
        <dbReference type="Google" id="ProtNLM"/>
    </source>
</evidence>
<keyword evidence="1" id="KW-0472">Membrane</keyword>
<dbReference type="Proteomes" id="UP001079657">
    <property type="component" value="Unassembled WGS sequence"/>
</dbReference>
<feature type="transmembrane region" description="Helical" evidence="1">
    <location>
        <begin position="7"/>
        <end position="23"/>
    </location>
</feature>
<reference evidence="2" key="1">
    <citation type="submission" date="2022-12" db="EMBL/GenBank/DDBJ databases">
        <authorList>
            <person name="Wang J."/>
        </authorList>
    </citation>
    <scope>NUCLEOTIDE SEQUENCE</scope>
    <source>
        <strain evidence="2">HY-42-06</strain>
    </source>
</reference>
<proteinExistence type="predicted"/>
<comment type="caution">
    <text evidence="2">The sequence shown here is derived from an EMBL/GenBank/DDBJ whole genome shotgun (WGS) entry which is preliminary data.</text>
</comment>